<keyword evidence="2" id="KW-1185">Reference proteome</keyword>
<name>A0A1N6V8I5_9FLAO</name>
<dbReference type="OrthoDB" id="795069at2"/>
<dbReference type="AlphaFoldDB" id="A0A1N6V8I5"/>
<evidence type="ECO:0000313" key="1">
    <source>
        <dbReference type="EMBL" id="SIQ74193.1"/>
    </source>
</evidence>
<dbReference type="STRING" id="228959.SAMN05421797_10334"/>
<evidence type="ECO:0000313" key="2">
    <source>
        <dbReference type="Proteomes" id="UP000186953"/>
    </source>
</evidence>
<organism evidence="1 2">
    <name type="scientific">Maribacter ulvicola</name>
    <dbReference type="NCBI Taxonomy" id="228959"/>
    <lineage>
        <taxon>Bacteria</taxon>
        <taxon>Pseudomonadati</taxon>
        <taxon>Bacteroidota</taxon>
        <taxon>Flavobacteriia</taxon>
        <taxon>Flavobacteriales</taxon>
        <taxon>Flavobacteriaceae</taxon>
        <taxon>Maribacter</taxon>
    </lineage>
</organism>
<protein>
    <submittedName>
        <fullName evidence="1">Uncharacterized protein</fullName>
    </submittedName>
</protein>
<reference evidence="2" key="1">
    <citation type="submission" date="2017-01" db="EMBL/GenBank/DDBJ databases">
        <authorList>
            <person name="Varghese N."/>
            <person name="Submissions S."/>
        </authorList>
    </citation>
    <scope>NUCLEOTIDE SEQUENCE [LARGE SCALE GENOMIC DNA]</scope>
    <source>
        <strain evidence="2">DSM 15366</strain>
    </source>
</reference>
<accession>A0A1N6V8I5</accession>
<proteinExistence type="predicted"/>
<dbReference type="RefSeq" id="WP_076548446.1">
    <property type="nucleotide sequence ID" value="NZ_FTMA01000003.1"/>
</dbReference>
<sequence length="483" mass="56065">MIDGVKIDVPNLSGYEWLSNDLLDFYTYTNTKTGELKDGTQVAKYKGLTFIITNSIKYQGVTYCSVRGSLHKYYNKGETNANDFTIYQLKEVINDLYKKFSINPKIALLRNVEFGVNLYTTITAKAILNNLVALNSDPFTDFKANGQKIGKTIAKQRYTLKIYNKGKQEGLKPQNLLRVEIAVKKMDYLTKYNIKTLDDLLKINKVQPLGILLATYWTNSIYYDKQLNWKGLTDYERKKVLYYATPRNWGEFTPKQRLRAKQHFDKILSLFSTTLTHGETSHLITKKWHELTAVKCPRLNHDILKNRSKDVSMFDPLEYTVKTYPNHFIQSELKKVAKMNEKKPMISETKTMAKKGNLCRTCAKDISNKKTTALYCSKRCNNSYQATQRKKIRHNLKISETPIVKFHINNLLNTRLNLLIEYRHNGICEAVQLTQNEINAPYYWVQKVIKATIKDTGETLTSHRAKRLINSISKLNHIQNERH</sequence>
<dbReference type="Proteomes" id="UP000186953">
    <property type="component" value="Unassembled WGS sequence"/>
</dbReference>
<dbReference type="EMBL" id="FTMA01000003">
    <property type="protein sequence ID" value="SIQ74193.1"/>
    <property type="molecule type" value="Genomic_DNA"/>
</dbReference>
<gene>
    <name evidence="1" type="ORF">SAMN05421797_10334</name>
</gene>